<feature type="non-terminal residue" evidence="2">
    <location>
        <position position="96"/>
    </location>
</feature>
<reference evidence="2 3" key="1">
    <citation type="submission" date="2019-01" db="EMBL/GenBank/DDBJ databases">
        <authorList>
            <person name="Sayadi A."/>
        </authorList>
    </citation>
    <scope>NUCLEOTIDE SEQUENCE [LARGE SCALE GENOMIC DNA]</scope>
</reference>
<dbReference type="AlphaFoldDB" id="A0A653BUY4"/>
<accession>A0A653BUY4</accession>
<proteinExistence type="predicted"/>
<evidence type="ECO:0000256" key="1">
    <source>
        <dbReference type="SAM" id="MobiDB-lite"/>
    </source>
</evidence>
<keyword evidence="3" id="KW-1185">Reference proteome</keyword>
<name>A0A653BUY4_CALMS</name>
<protein>
    <submittedName>
        <fullName evidence="2">Uncharacterized protein</fullName>
    </submittedName>
</protein>
<feature type="region of interest" description="Disordered" evidence="1">
    <location>
        <begin position="1"/>
        <end position="34"/>
    </location>
</feature>
<sequence>MPHEDHGSSHHHNGGVNSHYHLNGHAKTNGNLGVNGNATAYVTKQFPKPEDKHSTISSLFEFIGCYYKWVPFGGPGNKARNGDLVLQCLEYVIPRS</sequence>
<evidence type="ECO:0000313" key="3">
    <source>
        <dbReference type="Proteomes" id="UP000410492"/>
    </source>
</evidence>
<organism evidence="2 3">
    <name type="scientific">Callosobruchus maculatus</name>
    <name type="common">Southern cowpea weevil</name>
    <name type="synonym">Pulse bruchid</name>
    <dbReference type="NCBI Taxonomy" id="64391"/>
    <lineage>
        <taxon>Eukaryota</taxon>
        <taxon>Metazoa</taxon>
        <taxon>Ecdysozoa</taxon>
        <taxon>Arthropoda</taxon>
        <taxon>Hexapoda</taxon>
        <taxon>Insecta</taxon>
        <taxon>Pterygota</taxon>
        <taxon>Neoptera</taxon>
        <taxon>Endopterygota</taxon>
        <taxon>Coleoptera</taxon>
        <taxon>Polyphaga</taxon>
        <taxon>Cucujiformia</taxon>
        <taxon>Chrysomeloidea</taxon>
        <taxon>Chrysomelidae</taxon>
        <taxon>Bruchinae</taxon>
        <taxon>Bruchini</taxon>
        <taxon>Callosobruchus</taxon>
    </lineage>
</organism>
<gene>
    <name evidence="2" type="ORF">CALMAC_LOCUS3952</name>
</gene>
<evidence type="ECO:0000313" key="2">
    <source>
        <dbReference type="EMBL" id="VEN39412.1"/>
    </source>
</evidence>
<dbReference type="EMBL" id="CAACVG010005529">
    <property type="protein sequence ID" value="VEN39412.1"/>
    <property type="molecule type" value="Genomic_DNA"/>
</dbReference>
<dbReference type="Proteomes" id="UP000410492">
    <property type="component" value="Unassembled WGS sequence"/>
</dbReference>